<dbReference type="GO" id="GO:0016787">
    <property type="term" value="F:hydrolase activity"/>
    <property type="evidence" value="ECO:0007669"/>
    <property type="project" value="UniProtKB-KW"/>
</dbReference>
<evidence type="ECO:0000313" key="2">
    <source>
        <dbReference type="Proteomes" id="UP001595891"/>
    </source>
</evidence>
<dbReference type="EMBL" id="JBHSFN010000007">
    <property type="protein sequence ID" value="MFC4586983.1"/>
    <property type="molecule type" value="Genomic_DNA"/>
</dbReference>
<keyword evidence="2" id="KW-1185">Reference proteome</keyword>
<dbReference type="RefSeq" id="WP_262846995.1">
    <property type="nucleotide sequence ID" value="NZ_JANZYP010000055.1"/>
</dbReference>
<organism evidence="1 2">
    <name type="scientific">Sphaerisporangium corydalis</name>
    <dbReference type="NCBI Taxonomy" id="1441875"/>
    <lineage>
        <taxon>Bacteria</taxon>
        <taxon>Bacillati</taxon>
        <taxon>Actinomycetota</taxon>
        <taxon>Actinomycetes</taxon>
        <taxon>Streptosporangiales</taxon>
        <taxon>Streptosporangiaceae</taxon>
        <taxon>Sphaerisporangium</taxon>
    </lineage>
</organism>
<dbReference type="Gene3D" id="3.40.50.1820">
    <property type="entry name" value="alpha/beta hydrolase"/>
    <property type="match status" value="1"/>
</dbReference>
<comment type="caution">
    <text evidence="1">The sequence shown here is derived from an EMBL/GenBank/DDBJ whole genome shotgun (WGS) entry which is preliminary data.</text>
</comment>
<dbReference type="SUPFAM" id="SSF53474">
    <property type="entry name" value="alpha/beta-Hydrolases"/>
    <property type="match status" value="1"/>
</dbReference>
<protein>
    <submittedName>
        <fullName evidence="1">Alpha/beta fold hydrolase</fullName>
    </submittedName>
</protein>
<accession>A0ABV9ECC1</accession>
<dbReference type="Proteomes" id="UP001595891">
    <property type="component" value="Unassembled WGS sequence"/>
</dbReference>
<gene>
    <name evidence="1" type="ORF">ACFO8L_12905</name>
</gene>
<evidence type="ECO:0000313" key="1">
    <source>
        <dbReference type="EMBL" id="MFC4586983.1"/>
    </source>
</evidence>
<name>A0ABV9ECC1_9ACTN</name>
<sequence>MPEARLHDGSTIAVEVHGTGPAVLIPVDPTPVTGPRAEEMRAWGTDPALGRSLIDGLADAFQVVAFDYEGHVLGTPKPGTLTPDAIAADLLAVADAAGAARFAYYGYSWLALSGLQLAIRTDRLSALVMGGFPPVGGPYAEMLQVTAATHELSVAPRTVPAAAPAAPGDWDAVEPSMTGAQTRQFVTLYQALQGFDDRAAQARIGCPRLCFAGSADRIEYSERWGGVVVSMADAFAAHGAELADLGWDVRTIPGLDHTQAMQAAQVLPVLRPWLAAELGV</sequence>
<dbReference type="InterPro" id="IPR029058">
    <property type="entry name" value="AB_hydrolase_fold"/>
</dbReference>
<reference evidence="2" key="1">
    <citation type="journal article" date="2019" name="Int. J. Syst. Evol. Microbiol.">
        <title>The Global Catalogue of Microorganisms (GCM) 10K type strain sequencing project: providing services to taxonomists for standard genome sequencing and annotation.</title>
        <authorList>
            <consortium name="The Broad Institute Genomics Platform"/>
            <consortium name="The Broad Institute Genome Sequencing Center for Infectious Disease"/>
            <person name="Wu L."/>
            <person name="Ma J."/>
        </authorList>
    </citation>
    <scope>NUCLEOTIDE SEQUENCE [LARGE SCALE GENOMIC DNA]</scope>
    <source>
        <strain evidence="2">CCUG 49560</strain>
    </source>
</reference>
<proteinExistence type="predicted"/>
<keyword evidence="1" id="KW-0378">Hydrolase</keyword>